<dbReference type="AlphaFoldDB" id="A0A8G1X9V7"/>
<evidence type="ECO:0000259" key="3">
    <source>
        <dbReference type="PROSITE" id="PS50994"/>
    </source>
</evidence>
<name>A0A8G1X9V7_9ACTN</name>
<dbReference type="InterPro" id="IPR050900">
    <property type="entry name" value="Transposase_IS3/IS150/IS904"/>
</dbReference>
<gene>
    <name evidence="4" type="ORF">EDD39_6333</name>
</gene>
<organism evidence="4 5">
    <name type="scientific">Kitasatospora cineracea</name>
    <dbReference type="NCBI Taxonomy" id="88074"/>
    <lineage>
        <taxon>Bacteria</taxon>
        <taxon>Bacillati</taxon>
        <taxon>Actinomycetota</taxon>
        <taxon>Actinomycetes</taxon>
        <taxon>Kitasatosporales</taxon>
        <taxon>Streptomycetaceae</taxon>
        <taxon>Kitasatospora</taxon>
    </lineage>
</organism>
<dbReference type="InterPro" id="IPR036397">
    <property type="entry name" value="RNaseH_sf"/>
</dbReference>
<evidence type="ECO:0000313" key="4">
    <source>
        <dbReference type="EMBL" id="ROR38160.1"/>
    </source>
</evidence>
<dbReference type="GO" id="GO:0003676">
    <property type="term" value="F:nucleic acid binding"/>
    <property type="evidence" value="ECO:0007669"/>
    <property type="project" value="InterPro"/>
</dbReference>
<reference evidence="4 5" key="1">
    <citation type="submission" date="2018-11" db="EMBL/GenBank/DDBJ databases">
        <title>Sequencing the genomes of 1000 actinobacteria strains.</title>
        <authorList>
            <person name="Klenk H.-P."/>
        </authorList>
    </citation>
    <scope>NUCLEOTIDE SEQUENCE [LARGE SCALE GENOMIC DNA]</scope>
    <source>
        <strain evidence="4 5">DSM 44780</strain>
    </source>
</reference>
<dbReference type="Pfam" id="PF13276">
    <property type="entry name" value="HTH_21"/>
    <property type="match status" value="1"/>
</dbReference>
<dbReference type="Gene3D" id="3.30.420.10">
    <property type="entry name" value="Ribonuclease H-like superfamily/Ribonuclease H"/>
    <property type="match status" value="1"/>
</dbReference>
<proteinExistence type="predicted"/>
<protein>
    <submittedName>
        <fullName evidence="4">Transposase InsO family protein</fullName>
    </submittedName>
</protein>
<dbReference type="PANTHER" id="PTHR46889:SF4">
    <property type="entry name" value="TRANSPOSASE INSO FOR INSERTION SEQUENCE ELEMENT IS911B-RELATED"/>
    <property type="match status" value="1"/>
</dbReference>
<dbReference type="PANTHER" id="PTHR46889">
    <property type="entry name" value="TRANSPOSASE INSF FOR INSERTION SEQUENCE IS3B-RELATED"/>
    <property type="match status" value="1"/>
</dbReference>
<dbReference type="InterPro" id="IPR025948">
    <property type="entry name" value="HTH-like_dom"/>
</dbReference>
<dbReference type="EMBL" id="RJVJ01000002">
    <property type="protein sequence ID" value="ROR38160.1"/>
    <property type="molecule type" value="Genomic_DNA"/>
</dbReference>
<dbReference type="Proteomes" id="UP000267408">
    <property type="component" value="Unassembled WGS sequence"/>
</dbReference>
<evidence type="ECO:0000313" key="5">
    <source>
        <dbReference type="Proteomes" id="UP000267408"/>
    </source>
</evidence>
<dbReference type="InterPro" id="IPR048020">
    <property type="entry name" value="Transpos_IS3"/>
</dbReference>
<feature type="region of interest" description="Disordered" evidence="2">
    <location>
        <begin position="264"/>
        <end position="292"/>
    </location>
</feature>
<comment type="caution">
    <text evidence="4">The sequence shown here is derived from an EMBL/GenBank/DDBJ whole genome shotgun (WGS) entry which is preliminary data.</text>
</comment>
<dbReference type="GO" id="GO:0015074">
    <property type="term" value="P:DNA integration"/>
    <property type="evidence" value="ECO:0007669"/>
    <property type="project" value="InterPro"/>
</dbReference>
<sequence length="292" mass="32234">MRARRWDFISAHAAEFGVQRLCEVLGVARSGYYAWQAGARARADRAAAEAALVGEIREVHRETRGAYGVPRVHAELRARGRAVNRKRIARLMREHGIVGRHLRKRCRTTVQDRSAPPVPDLIGRNFTADRPDVRWVGDITYLPVGGSWMYLATVIELHSRRLVGWSLADQMRTELVADALEAAVAARGGRVEGVIFHSDRGSQYGSAEFARLCWRYGVRRSMGKVGSSYDNAAAESFFASLKRELMHGALGRPASGQAGRVSLDLLLQPPPPPPHARLPQPDSVRTSDSGVP</sequence>
<evidence type="ECO:0000256" key="2">
    <source>
        <dbReference type="SAM" id="MobiDB-lite"/>
    </source>
</evidence>
<evidence type="ECO:0000256" key="1">
    <source>
        <dbReference type="ARBA" id="ARBA00002286"/>
    </source>
</evidence>
<dbReference type="Pfam" id="PF00665">
    <property type="entry name" value="rve"/>
    <property type="match status" value="1"/>
</dbReference>
<dbReference type="PROSITE" id="PS50994">
    <property type="entry name" value="INTEGRASE"/>
    <property type="match status" value="1"/>
</dbReference>
<comment type="function">
    <text evidence="1">Involved in the transposition of the insertion sequence.</text>
</comment>
<feature type="domain" description="Integrase catalytic" evidence="3">
    <location>
        <begin position="127"/>
        <end position="287"/>
    </location>
</feature>
<dbReference type="NCBIfam" id="NF033516">
    <property type="entry name" value="transpos_IS3"/>
    <property type="match status" value="1"/>
</dbReference>
<feature type="compositionally biased region" description="Polar residues" evidence="2">
    <location>
        <begin position="283"/>
        <end position="292"/>
    </location>
</feature>
<accession>A0A8G1X9V7</accession>
<dbReference type="SUPFAM" id="SSF53098">
    <property type="entry name" value="Ribonuclease H-like"/>
    <property type="match status" value="1"/>
</dbReference>
<dbReference type="InterPro" id="IPR012337">
    <property type="entry name" value="RNaseH-like_sf"/>
</dbReference>
<dbReference type="InterPro" id="IPR001584">
    <property type="entry name" value="Integrase_cat-core"/>
</dbReference>